<protein>
    <submittedName>
        <fullName evidence="1">Uncharacterized protein</fullName>
    </submittedName>
</protein>
<name>A0AAN8XGQ3_HALRR</name>
<keyword evidence="2" id="KW-1185">Reference proteome</keyword>
<feature type="non-terminal residue" evidence="1">
    <location>
        <position position="57"/>
    </location>
</feature>
<evidence type="ECO:0000313" key="1">
    <source>
        <dbReference type="EMBL" id="KAK7081303.1"/>
    </source>
</evidence>
<comment type="caution">
    <text evidence="1">The sequence shown here is derived from an EMBL/GenBank/DDBJ whole genome shotgun (WGS) entry which is preliminary data.</text>
</comment>
<proteinExistence type="predicted"/>
<sequence>MFPFSFSLHGWVGGDRVASWPLVRLRKNGASPSEEPAMWKPATQQSGGWCNYALERD</sequence>
<evidence type="ECO:0000313" key="2">
    <source>
        <dbReference type="Proteomes" id="UP001381693"/>
    </source>
</evidence>
<dbReference type="EMBL" id="JAXCGZ010005534">
    <property type="protein sequence ID" value="KAK7081303.1"/>
    <property type="molecule type" value="Genomic_DNA"/>
</dbReference>
<reference evidence="1 2" key="1">
    <citation type="submission" date="2023-11" db="EMBL/GenBank/DDBJ databases">
        <title>Halocaridina rubra genome assembly.</title>
        <authorList>
            <person name="Smith C."/>
        </authorList>
    </citation>
    <scope>NUCLEOTIDE SEQUENCE [LARGE SCALE GENOMIC DNA]</scope>
    <source>
        <strain evidence="1">EP-1</strain>
        <tissue evidence="1">Whole</tissue>
    </source>
</reference>
<accession>A0AAN8XGQ3</accession>
<organism evidence="1 2">
    <name type="scientific">Halocaridina rubra</name>
    <name type="common">Hawaiian red shrimp</name>
    <dbReference type="NCBI Taxonomy" id="373956"/>
    <lineage>
        <taxon>Eukaryota</taxon>
        <taxon>Metazoa</taxon>
        <taxon>Ecdysozoa</taxon>
        <taxon>Arthropoda</taxon>
        <taxon>Crustacea</taxon>
        <taxon>Multicrustacea</taxon>
        <taxon>Malacostraca</taxon>
        <taxon>Eumalacostraca</taxon>
        <taxon>Eucarida</taxon>
        <taxon>Decapoda</taxon>
        <taxon>Pleocyemata</taxon>
        <taxon>Caridea</taxon>
        <taxon>Atyoidea</taxon>
        <taxon>Atyidae</taxon>
        <taxon>Halocaridina</taxon>
    </lineage>
</organism>
<dbReference type="AlphaFoldDB" id="A0AAN8XGQ3"/>
<gene>
    <name evidence="1" type="ORF">SK128_000063</name>
</gene>
<dbReference type="Proteomes" id="UP001381693">
    <property type="component" value="Unassembled WGS sequence"/>
</dbReference>